<dbReference type="PROSITE" id="PS50077">
    <property type="entry name" value="HEAT_REPEAT"/>
    <property type="match status" value="1"/>
</dbReference>
<dbReference type="SUPFAM" id="SSF48371">
    <property type="entry name" value="ARM repeat"/>
    <property type="match status" value="1"/>
</dbReference>
<dbReference type="AlphaFoldDB" id="A0A8J4SVA3"/>
<feature type="repeat" description="HEAT" evidence="3">
    <location>
        <begin position="153"/>
        <end position="191"/>
    </location>
</feature>
<dbReference type="PANTHER" id="PTHR10648">
    <property type="entry name" value="SERINE/THREONINE-PROTEIN PHOSPHATASE PP2A 65 KDA REGULATORY SUBUNIT"/>
    <property type="match status" value="1"/>
</dbReference>
<dbReference type="PANTHER" id="PTHR10648:SF4">
    <property type="entry name" value="PROTEIN PHOSPHATASE 2 (FORMERLY 2A), REGULATORY SUBUNIT A, BETA ISOFORM-RELATED"/>
    <property type="match status" value="1"/>
</dbReference>
<organism evidence="5 6">
    <name type="scientific">Paragonimus heterotremus</name>
    <dbReference type="NCBI Taxonomy" id="100268"/>
    <lineage>
        <taxon>Eukaryota</taxon>
        <taxon>Metazoa</taxon>
        <taxon>Spiralia</taxon>
        <taxon>Lophotrochozoa</taxon>
        <taxon>Platyhelminthes</taxon>
        <taxon>Trematoda</taxon>
        <taxon>Digenea</taxon>
        <taxon>Plagiorchiida</taxon>
        <taxon>Troglotremata</taxon>
        <taxon>Troglotrematidae</taxon>
        <taxon>Paragonimus</taxon>
    </lineage>
</organism>
<dbReference type="GO" id="GO:0019888">
    <property type="term" value="F:protein phosphatase regulator activity"/>
    <property type="evidence" value="ECO:0007669"/>
    <property type="project" value="TreeGrafter"/>
</dbReference>
<reference evidence="5" key="1">
    <citation type="submission" date="2019-05" db="EMBL/GenBank/DDBJ databases">
        <title>Annotation for the trematode Paragonimus heterotremus.</title>
        <authorList>
            <person name="Choi Y.-J."/>
        </authorList>
    </citation>
    <scope>NUCLEOTIDE SEQUENCE</scope>
    <source>
        <strain evidence="5">LC</strain>
    </source>
</reference>
<dbReference type="GO" id="GO:0005634">
    <property type="term" value="C:nucleus"/>
    <property type="evidence" value="ECO:0007669"/>
    <property type="project" value="TreeGrafter"/>
</dbReference>
<evidence type="ECO:0000313" key="6">
    <source>
        <dbReference type="Proteomes" id="UP000748531"/>
    </source>
</evidence>
<dbReference type="Pfam" id="PF22646">
    <property type="entry name" value="PPP2R1A-like_HEAT"/>
    <property type="match status" value="1"/>
</dbReference>
<dbReference type="Proteomes" id="UP000748531">
    <property type="component" value="Unassembled WGS sequence"/>
</dbReference>
<accession>A0A8J4SVA3</accession>
<dbReference type="InterPro" id="IPR021133">
    <property type="entry name" value="HEAT_type_2"/>
</dbReference>
<keyword evidence="1" id="KW-0677">Repeat</keyword>
<dbReference type="EMBL" id="LUCH01004520">
    <property type="protein sequence ID" value="KAF5398921.1"/>
    <property type="molecule type" value="Genomic_DNA"/>
</dbReference>
<name>A0A8J4SVA3_9TREM</name>
<evidence type="ECO:0000259" key="4">
    <source>
        <dbReference type="Pfam" id="PF22646"/>
    </source>
</evidence>
<dbReference type="GO" id="GO:0000159">
    <property type="term" value="C:protein phosphatase type 2A complex"/>
    <property type="evidence" value="ECO:0007669"/>
    <property type="project" value="TreeGrafter"/>
</dbReference>
<evidence type="ECO:0000256" key="1">
    <source>
        <dbReference type="ARBA" id="ARBA00022737"/>
    </source>
</evidence>
<dbReference type="GO" id="GO:0005829">
    <property type="term" value="C:cytosol"/>
    <property type="evidence" value="ECO:0007669"/>
    <property type="project" value="TreeGrafter"/>
</dbReference>
<comment type="caution">
    <text evidence="5">The sequence shown here is derived from an EMBL/GenBank/DDBJ whole genome shotgun (WGS) entry which is preliminary data.</text>
</comment>
<keyword evidence="6" id="KW-1185">Reference proteome</keyword>
<evidence type="ECO:0000313" key="5">
    <source>
        <dbReference type="EMBL" id="KAF5398921.1"/>
    </source>
</evidence>
<dbReference type="InterPro" id="IPR054573">
    <property type="entry name" value="PP2A/SF3B1-like_HEAT"/>
</dbReference>
<gene>
    <name evidence="5" type="ORF">PHET_08011</name>
</gene>
<dbReference type="OrthoDB" id="340346at2759"/>
<dbReference type="InterPro" id="IPR011989">
    <property type="entry name" value="ARM-like"/>
</dbReference>
<evidence type="ECO:0000256" key="2">
    <source>
        <dbReference type="ARBA" id="ARBA00038332"/>
    </source>
</evidence>
<comment type="similarity">
    <text evidence="2">Belongs to the phosphatase 2A regulatory subunit A family.</text>
</comment>
<evidence type="ECO:0000256" key="3">
    <source>
        <dbReference type="PROSITE-ProRule" id="PRU00103"/>
    </source>
</evidence>
<feature type="domain" description="Phosphatase PP2A regulatory subunit A/Splicing factor 3B subunit 1-like HEAT repeat" evidence="4">
    <location>
        <begin position="43"/>
        <end position="105"/>
    </location>
</feature>
<dbReference type="InterPro" id="IPR016024">
    <property type="entry name" value="ARM-type_fold"/>
</dbReference>
<dbReference type="Gene3D" id="1.25.10.10">
    <property type="entry name" value="Leucine-rich Repeat Variant"/>
    <property type="match status" value="1"/>
</dbReference>
<protein>
    <recommendedName>
        <fullName evidence="4">Phosphatase PP2A regulatory subunit A/Splicing factor 3B subunit 1-like HEAT repeat domain-containing protein</fullName>
    </recommendedName>
</protein>
<dbReference type="InterPro" id="IPR051023">
    <property type="entry name" value="PP2A_Regulatory_Subunit_A"/>
</dbReference>
<sequence length="290" mass="32648">MPAEDTLAHVISVVRGAVEDKFWRVRYQLADHITDLQAAIKLQITTQHLVNVYQQLVKSPEGDVREAATGKLKKFASALLANTRESIIMENLLPVVRELVGETNLQQGEYVGTSAAIVYPSVEDENLDVRLNIISNLECVNQIMGVTQLSHSLLPAIIELASDTKCRIRLAIIEYMPLLANQLGLQCFNDRVTNLCLGWLTDEVYAVRKAAVTNKRKLMDQFGIEWASTQAILRLIQLPDDSTYLRRTICLASLQELDEAESCRSELLPKHLLPTIIQLVRACWFRSHIT</sequence>
<proteinExistence type="inferred from homology"/>